<dbReference type="RefSeq" id="YP_010840136.1">
    <property type="nucleotide sequence ID" value="NC_078442.1"/>
</dbReference>
<keyword evidence="3" id="KW-1185">Reference proteome</keyword>
<name>A0A6G8QI90_9VIRU</name>
<dbReference type="Pfam" id="PF16505">
    <property type="entry name" value="Emaravirus_P4"/>
    <property type="match status" value="1"/>
</dbReference>
<feature type="coiled-coil region" evidence="1">
    <location>
        <begin position="308"/>
        <end position="335"/>
    </location>
</feature>
<sequence length="381" mass="43126">MAIFNKILNHWFKLSMFMAISSMLPSDSGKVNGESVKNIQKDHVGFEPASGDMTIDEIVWGNMRDMVVKDVIKVKAKSQELPIQLYSKGYQIFQGARYNAVRLASVAMIWMPTSIHFEGYITIMVMDERFTKDSWSKASLLNNKRDSIPGKLIASVTFDPNFQQLISGSINFATAVSDINKIKFYLMFDDLNMPTSIAGFLTTSWKTIGSDGAVFNEIQWDVFRFPRLNVQEVDMKYGKTLFEKLKIDMKSKYESQKHKMAELDKLRFQLTHANDAGLSKLNDTTNKYEIELGKLVVDADKHIEAIKLQKKKDIIMKLTQELREVLNSRDIAEINAKKAEIIETCKRESIEIPDGIDINGIPGIGVVKFSTDSGNLPPADK</sequence>
<reference evidence="2" key="1">
    <citation type="journal article" date="2020" name="J Integr Agric">
        <title>Identification of a novel emaravirus infecting lilac through next-generation sequencing.</title>
        <authorList>
            <person name="Wang Y."/>
            <person name="Yu S."/>
            <person name="Cao M."/>
            <person name="Hu T."/>
        </authorList>
    </citation>
    <scope>NUCLEOTIDE SEQUENCE</scope>
    <source>
        <strain evidence="2">SX-1</strain>
    </source>
</reference>
<dbReference type="GeneID" id="80550685"/>
<dbReference type="EMBL" id="MT112177">
    <property type="protein sequence ID" value="QIN85948.1"/>
    <property type="molecule type" value="Viral_cRNA"/>
</dbReference>
<dbReference type="KEGG" id="vg:80550685"/>
<protein>
    <submittedName>
        <fullName evidence="2">P4</fullName>
    </submittedName>
</protein>
<keyword evidence="1" id="KW-0175">Coiled coil</keyword>
<evidence type="ECO:0000313" key="3">
    <source>
        <dbReference type="Proteomes" id="UP000679584"/>
    </source>
</evidence>
<dbReference type="Proteomes" id="UP000679584">
    <property type="component" value="Genome"/>
</dbReference>
<organism evidence="2 3">
    <name type="scientific">Lilac chlorotic ringspot-associated virus</name>
    <dbReference type="NCBI Taxonomy" id="2719116"/>
    <lineage>
        <taxon>Viruses</taxon>
        <taxon>Riboviria</taxon>
        <taxon>Orthornavirae</taxon>
        <taxon>Negarnaviricota</taxon>
        <taxon>Polyploviricotina</taxon>
        <taxon>Bunyaviricetes</taxon>
        <taxon>Elliovirales</taxon>
        <taxon>Fimoviridae</taxon>
        <taxon>Emaravirus</taxon>
        <taxon>Emaravirus syringae</taxon>
    </lineage>
</organism>
<proteinExistence type="predicted"/>
<accession>A0A6G8QI90</accession>
<dbReference type="InterPro" id="IPR032434">
    <property type="entry name" value="Emaravirus_P4"/>
</dbReference>
<evidence type="ECO:0000313" key="2">
    <source>
        <dbReference type="EMBL" id="QIN85948.1"/>
    </source>
</evidence>
<evidence type="ECO:0000256" key="1">
    <source>
        <dbReference type="SAM" id="Coils"/>
    </source>
</evidence>